<organism evidence="2 3">
    <name type="scientific">Gonapodya prolifera (strain JEL478)</name>
    <name type="common">Monoblepharis prolifera</name>
    <dbReference type="NCBI Taxonomy" id="1344416"/>
    <lineage>
        <taxon>Eukaryota</taxon>
        <taxon>Fungi</taxon>
        <taxon>Fungi incertae sedis</taxon>
        <taxon>Chytridiomycota</taxon>
        <taxon>Chytridiomycota incertae sedis</taxon>
        <taxon>Monoblepharidomycetes</taxon>
        <taxon>Monoblepharidales</taxon>
        <taxon>Gonapodyaceae</taxon>
        <taxon>Gonapodya</taxon>
    </lineage>
</organism>
<reference evidence="2 3" key="1">
    <citation type="journal article" date="2015" name="Genome Biol. Evol.">
        <title>Phylogenomic analyses indicate that early fungi evolved digesting cell walls of algal ancestors of land plants.</title>
        <authorList>
            <person name="Chang Y."/>
            <person name="Wang S."/>
            <person name="Sekimoto S."/>
            <person name="Aerts A.L."/>
            <person name="Choi C."/>
            <person name="Clum A."/>
            <person name="LaButti K.M."/>
            <person name="Lindquist E.A."/>
            <person name="Yee Ngan C."/>
            <person name="Ohm R.A."/>
            <person name="Salamov A.A."/>
            <person name="Grigoriev I.V."/>
            <person name="Spatafora J.W."/>
            <person name="Berbee M.L."/>
        </authorList>
    </citation>
    <scope>NUCLEOTIDE SEQUENCE [LARGE SCALE GENOMIC DNA]</scope>
    <source>
        <strain evidence="2 3">JEL478</strain>
    </source>
</reference>
<evidence type="ECO:0000313" key="2">
    <source>
        <dbReference type="EMBL" id="KXS12474.1"/>
    </source>
</evidence>
<dbReference type="AlphaFoldDB" id="A0A139A6Y9"/>
<proteinExistence type="predicted"/>
<dbReference type="Proteomes" id="UP000070544">
    <property type="component" value="Unassembled WGS sequence"/>
</dbReference>
<sequence length="171" mass="17940">METTLQQRPPRVSWHRLQTIPADSTVNAANDRYLVIRNDGTIVDMGTTNPAGTLAPGDFIVVTQGTELREHAQPEEFLPSYQVVVPGGTVPETEGSSSAHPDPISHESGTPAQVALAPSPPSLVAPPDAALSRPGPAPIEHMPEPSAPVLSTSLPSIPPPAYDEVNPSPGR</sequence>
<feature type="region of interest" description="Disordered" evidence="1">
    <location>
        <begin position="85"/>
        <end position="171"/>
    </location>
</feature>
<protein>
    <submittedName>
        <fullName evidence="2">Uncharacterized protein</fullName>
    </submittedName>
</protein>
<gene>
    <name evidence="2" type="ORF">M427DRAFT_394316</name>
</gene>
<accession>A0A139A6Y9</accession>
<evidence type="ECO:0000313" key="3">
    <source>
        <dbReference type="Proteomes" id="UP000070544"/>
    </source>
</evidence>
<keyword evidence="3" id="KW-1185">Reference proteome</keyword>
<dbReference type="EMBL" id="KQ965787">
    <property type="protein sequence ID" value="KXS12474.1"/>
    <property type="molecule type" value="Genomic_DNA"/>
</dbReference>
<evidence type="ECO:0000256" key="1">
    <source>
        <dbReference type="SAM" id="MobiDB-lite"/>
    </source>
</evidence>
<name>A0A139A6Y9_GONPJ</name>